<comment type="caution">
    <text evidence="1">The sequence shown here is derived from an EMBL/GenBank/DDBJ whole genome shotgun (WGS) entry which is preliminary data.</text>
</comment>
<dbReference type="Proteomes" id="UP000663889">
    <property type="component" value="Unassembled WGS sequence"/>
</dbReference>
<evidence type="ECO:0000313" key="2">
    <source>
        <dbReference type="EMBL" id="CAF4219305.1"/>
    </source>
</evidence>
<sequence length="172" mass="20299">MSNLQSLSLHFAANRLNTFIDGNNLKKNLINYLTELNQFVFNIRSITNLSEQIHFPSNNDIQRTLTNLTESEIISCVDYFTKENKAQCHIYSYPYTLTYYNDITNNFSGGLFKCVREISLFDERPFEHEFFIRIAHAFPFLKILSLTNREAQKQKLLHNDKYSIIEYPHLTE</sequence>
<dbReference type="Proteomes" id="UP000663874">
    <property type="component" value="Unassembled WGS sequence"/>
</dbReference>
<evidence type="ECO:0000313" key="3">
    <source>
        <dbReference type="Proteomes" id="UP000663889"/>
    </source>
</evidence>
<gene>
    <name evidence="2" type="ORF">FNK824_LOCUS37164</name>
    <name evidence="1" type="ORF">SEV965_LOCUS38556</name>
</gene>
<evidence type="ECO:0000313" key="1">
    <source>
        <dbReference type="EMBL" id="CAF1548447.1"/>
    </source>
</evidence>
<name>A0A815WP19_9BILA</name>
<proteinExistence type="predicted"/>
<feature type="non-terminal residue" evidence="1">
    <location>
        <position position="172"/>
    </location>
</feature>
<reference evidence="1" key="1">
    <citation type="submission" date="2021-02" db="EMBL/GenBank/DDBJ databases">
        <authorList>
            <person name="Nowell W R."/>
        </authorList>
    </citation>
    <scope>NUCLEOTIDE SEQUENCE</scope>
</reference>
<dbReference type="AlphaFoldDB" id="A0A815WP19"/>
<dbReference type="EMBL" id="CAJOBE010018331">
    <property type="protein sequence ID" value="CAF4219305.1"/>
    <property type="molecule type" value="Genomic_DNA"/>
</dbReference>
<organism evidence="1 3">
    <name type="scientific">Rotaria sordida</name>
    <dbReference type="NCBI Taxonomy" id="392033"/>
    <lineage>
        <taxon>Eukaryota</taxon>
        <taxon>Metazoa</taxon>
        <taxon>Spiralia</taxon>
        <taxon>Gnathifera</taxon>
        <taxon>Rotifera</taxon>
        <taxon>Eurotatoria</taxon>
        <taxon>Bdelloidea</taxon>
        <taxon>Philodinida</taxon>
        <taxon>Philodinidae</taxon>
        <taxon>Rotaria</taxon>
    </lineage>
</organism>
<accession>A0A815WP19</accession>
<dbReference type="EMBL" id="CAJNOU010009712">
    <property type="protein sequence ID" value="CAF1548447.1"/>
    <property type="molecule type" value="Genomic_DNA"/>
</dbReference>
<protein>
    <submittedName>
        <fullName evidence="1">Uncharacterized protein</fullName>
    </submittedName>
</protein>